<organism evidence="2 4">
    <name type="scientific">Legionella birminghamensis</name>
    <dbReference type="NCBI Taxonomy" id="28083"/>
    <lineage>
        <taxon>Bacteria</taxon>
        <taxon>Pseudomonadati</taxon>
        <taxon>Pseudomonadota</taxon>
        <taxon>Gammaproteobacteria</taxon>
        <taxon>Legionellales</taxon>
        <taxon>Legionellaceae</taxon>
        <taxon>Legionella</taxon>
    </lineage>
</organism>
<dbReference type="EMBL" id="UGNW01000001">
    <property type="protein sequence ID" value="STX30733.1"/>
    <property type="molecule type" value="Genomic_DNA"/>
</dbReference>
<dbReference type="EMBL" id="LNXT01000013">
    <property type="protein sequence ID" value="KTC73770.1"/>
    <property type="molecule type" value="Genomic_DNA"/>
</dbReference>
<accession>A0A378I6U8</accession>
<dbReference type="AlphaFoldDB" id="A0A378I6U8"/>
<reference evidence="2 4" key="2">
    <citation type="submission" date="2018-06" db="EMBL/GenBank/DDBJ databases">
        <authorList>
            <consortium name="Pathogen Informatics"/>
            <person name="Doyle S."/>
        </authorList>
    </citation>
    <scope>NUCLEOTIDE SEQUENCE [LARGE SCALE GENOMIC DNA]</scope>
    <source>
        <strain evidence="2 4">NCTC12437</strain>
    </source>
</reference>
<evidence type="ECO:0000313" key="3">
    <source>
        <dbReference type="Proteomes" id="UP000054735"/>
    </source>
</evidence>
<evidence type="ECO:0000313" key="2">
    <source>
        <dbReference type="EMBL" id="STX30733.1"/>
    </source>
</evidence>
<keyword evidence="3" id="KW-1185">Reference proteome</keyword>
<dbReference type="Proteomes" id="UP000255066">
    <property type="component" value="Unassembled WGS sequence"/>
</dbReference>
<evidence type="ECO:0000313" key="4">
    <source>
        <dbReference type="Proteomes" id="UP000255066"/>
    </source>
</evidence>
<dbReference type="OrthoDB" id="5644843at2"/>
<protein>
    <submittedName>
        <fullName evidence="2">Uncharacterized protein</fullName>
    </submittedName>
</protein>
<sequence length="315" mass="35838">MYSFFKSLHMQQSAKLAVSFSSQQKRGIASGCEHLVTKHREFSFSHEHSNIGHLLQINLHQDYVKFHKNHDELSKNPPTQVIGSIVDMVKKYPNSLFIGVTPTQKMSKGSGLYPGHGFSFLTDQKGGILGHISKRPNTASVVDKRNAFRDPQFEGKSSNEILNEEMNVYSPQYSVFETDITKWHERSRNLEGHYPLLLVQLPLGPGVKVTLKEYLSRTTDLITEKEPYHLYPTRKDGRMLRPNNCLTAVARVVLGIEYYSTLCDSMYCQQALVELVKCIVQNSDDFVRKAQELQLLEGVEHCPLSNEDFLGPFLC</sequence>
<dbReference type="RefSeq" id="WP_058523127.1">
    <property type="nucleotide sequence ID" value="NZ_CAAAHV010000026.1"/>
</dbReference>
<gene>
    <name evidence="1" type="ORF">Lbir_1032</name>
    <name evidence="2" type="ORF">NCTC12437_00494</name>
</gene>
<name>A0A378I6U8_9GAMM</name>
<reference evidence="1 3" key="1">
    <citation type="submission" date="2015-11" db="EMBL/GenBank/DDBJ databases">
        <title>Genomic analysis of 38 Legionella species identifies large and diverse effector repertoires.</title>
        <authorList>
            <person name="Burstein D."/>
            <person name="Amaro F."/>
            <person name="Zusman T."/>
            <person name="Lifshitz Z."/>
            <person name="Cohen O."/>
            <person name="Gilbert J.A."/>
            <person name="Pupko T."/>
            <person name="Shuman H.A."/>
            <person name="Segal G."/>
        </authorList>
    </citation>
    <scope>NUCLEOTIDE SEQUENCE [LARGE SCALE GENOMIC DNA]</scope>
    <source>
        <strain evidence="1 3">CDC#1407-AL-14</strain>
    </source>
</reference>
<proteinExistence type="predicted"/>
<evidence type="ECO:0000313" key="1">
    <source>
        <dbReference type="EMBL" id="KTC73770.1"/>
    </source>
</evidence>
<dbReference type="Proteomes" id="UP000054735">
    <property type="component" value="Unassembled WGS sequence"/>
</dbReference>